<sequence length="1888" mass="217605">MFNFYKVGTYKSMGSTSKLQGMITDRISELPHELLSQILSSLPRKYAFRTTILSKRWKKYWASVPELDFVFAELSAVWAINTTLTPPTGMWKKEYLSDHVDLLKFVHGVLSLRDSSDIWRLRLHCYCRAQDVSLVASWIRTAIRHNVVELDLRIKAIYKVNEDGPTLELPKCVFLCTTLVDFKVMSNCITYGPPPSGCFPSLKSLDVKVEYPRDDSMEKLFSCCPVLQVLSITGIVSDVVSQAIALKFKVSAPELKTLKMTLFRDYRKGDGPSYSISINAPKLENIDIKHDSLPMYSFENVHSLVKGSVDLCVHYGSYHNYVSEHAPALLEPFYNVKHLSIAVHYLKEGCLPAFDKLRELKLVIRDCYYWDLLTEFLNKSPNLESLVIEHEDDQVCVDDYEESYFECVLHSDDQWRRPESVPICLTSHLESIMIRGFKGYPHEVKVARYLLDNGRVLKKMTVENEFHKQLKQRKGSKDCELEFVPIFSMGRDKISELPDEVLCHILSFVPAKYVVRTRVLSTRWKNIWASVPNLDFEFENIPIVWRDENQPDPDGFRWEAEDLSDHVGFLTFVDRVLYFRGLSDIKKLRLHCYCRVEDASRIDGWIRSAFSHNVVELDLCVQAHYDEYIEEPPLELPRCVFTCKTLVVLKLMSNFITYAPPTSGCCFPSLKSLDVRVDYPEDDSMEKLFSCCPVLEDLSIKATVPDHNRQNFKVSAPELKRLRMTFFSFINGAEDFEYNISVNAPKLEYLDIKQDYLSHYTFENLKSLAKGSVDLYCHIGKTQVGFSERATALLEAFSNVKYLLISAHYVEDGCLPAFNHLTELKLVLYDCYHWDLLTELLKKSPNLQSLVIEHKEDKECVEERGDVLNSADRWRTPESVPICLISHLKTITIRGLNLYPHVQKVLKYFMKNETKMGSQSKSLMLNKKPIPQSIVKDRISQLPDPVLCRMLSLIPTKYAVRTSVLSKRWKNVWAFVPNIDLDDENEHFYRRNRDTNDYVRFSMFVDRVLFLHETDIHKFRLHCSNVEDFAPIEGWIRSAIGRNAVEFDLLVESFTNQNFKLPQSIFMYKKLVVLKVNSNCLSYVPPKSGCFRSLKFLHVTFCFLDDESAGNLFSCCPVLEDLTIHGDVGPHVLNFKISAPELKKLRIRLRDVALIGVVNNFSVSAPKLETLDVTEDVLSNYNLKSSKSLVKASVNLYHHVACLHREFSNLSAKLLAGISKVKCLYLSAHSLKVCCLPAFDNLSELKLVLHNCYNWELLTELLKRSPKLEHLVVEYEGEECTTYSDNEEEEYSDIFLGPEWNTPKTVPICVSTHLKTITVMGFKGYYDEMAVTKYLLENGKVLNKVRKNLKTLDMVNQLTLPCCAPAFDNLRKLNSVLQNYYIWELLTEFLKRPQNMESLVLKHKDVRQHCMISVKMMNRVSFIYFQIYHNLQRQKMGSQSKPRAIIKDRISQLPEPVLCHILSLIPTKYAVRTSVLSKRWKKLRAFVPNIDLDDKHEHFSERNRDRNDYVHFAMFVDRVLSLLETDIHMFRLHCSIVEDFAPIEGWIRSAIGCNAVEFDLRIESFRNKIFQLPHSVFKYNKLVALKLNSNCLSYVPPESGCFPSLKFLHVTVCFPNNELVEKLFSCCPVLEDLTIDGVVGYDVLNFKISAPELKTLRIRLRLGALGIDGNNFSVNAPKLEKLDVTEVIFSNYNLESSKSIVNLYLIGGCSHHGFPKLSAPLLARISKVKNMYLSAFLLKGCSLPAFGNLKELKLVVRNRYHWELLTELLKRSPKLEHLILEHEHELCCTTFSDDEEEVEEYSTVYLGPQWNTPETVPICVSSHLKTITIRGFGGGYDEMEVTKYLLENGKVPNKMVIYSFVFFCGSEKLDKELVMFQSGSRTCQVEFF</sequence>
<dbReference type="Proteomes" id="UP000290289">
    <property type="component" value="Chromosome 11"/>
</dbReference>
<keyword evidence="3" id="KW-1185">Reference proteome</keyword>
<dbReference type="Pfam" id="PF00646">
    <property type="entry name" value="F-box"/>
    <property type="match status" value="4"/>
</dbReference>
<feature type="domain" description="F-box" evidence="1">
    <location>
        <begin position="936"/>
        <end position="992"/>
    </location>
</feature>
<feature type="domain" description="F-box" evidence="1">
    <location>
        <begin position="1447"/>
        <end position="1483"/>
    </location>
</feature>
<evidence type="ECO:0000259" key="1">
    <source>
        <dbReference type="PROSITE" id="PS50181"/>
    </source>
</evidence>
<name>A0A498IRD7_MALDO</name>
<dbReference type="PANTHER" id="PTHR31900:SF34">
    <property type="entry name" value="EMB|CAB62440.1-RELATED"/>
    <property type="match status" value="1"/>
</dbReference>
<dbReference type="InterPro" id="IPR053781">
    <property type="entry name" value="F-box_AtFBL13-like"/>
</dbReference>
<comment type="caution">
    <text evidence="2">The sequence shown here is derived from an EMBL/GenBank/DDBJ whole genome shotgun (WGS) entry which is preliminary data.</text>
</comment>
<evidence type="ECO:0000313" key="3">
    <source>
        <dbReference type="Proteomes" id="UP000290289"/>
    </source>
</evidence>
<protein>
    <recommendedName>
        <fullName evidence="1">F-box domain-containing protein</fullName>
    </recommendedName>
</protein>
<organism evidence="2 3">
    <name type="scientific">Malus domestica</name>
    <name type="common">Apple</name>
    <name type="synonym">Pyrus malus</name>
    <dbReference type="NCBI Taxonomy" id="3750"/>
    <lineage>
        <taxon>Eukaryota</taxon>
        <taxon>Viridiplantae</taxon>
        <taxon>Streptophyta</taxon>
        <taxon>Embryophyta</taxon>
        <taxon>Tracheophyta</taxon>
        <taxon>Spermatophyta</taxon>
        <taxon>Magnoliopsida</taxon>
        <taxon>eudicotyledons</taxon>
        <taxon>Gunneridae</taxon>
        <taxon>Pentapetalae</taxon>
        <taxon>rosids</taxon>
        <taxon>fabids</taxon>
        <taxon>Rosales</taxon>
        <taxon>Rosaceae</taxon>
        <taxon>Amygdaloideae</taxon>
        <taxon>Maleae</taxon>
        <taxon>Malus</taxon>
    </lineage>
</organism>
<dbReference type="Gene3D" id="3.80.10.10">
    <property type="entry name" value="Ribonuclease Inhibitor"/>
    <property type="match status" value="4"/>
</dbReference>
<dbReference type="Gene3D" id="1.20.1280.50">
    <property type="match status" value="1"/>
</dbReference>
<gene>
    <name evidence="2" type="ORF">DVH24_026930</name>
</gene>
<feature type="domain" description="F-box" evidence="1">
    <location>
        <begin position="24"/>
        <end position="74"/>
    </location>
</feature>
<dbReference type="InterPro" id="IPR036047">
    <property type="entry name" value="F-box-like_dom_sf"/>
</dbReference>
<dbReference type="InterPro" id="IPR006566">
    <property type="entry name" value="FBD"/>
</dbReference>
<evidence type="ECO:0000313" key="2">
    <source>
        <dbReference type="EMBL" id="RXH84031.1"/>
    </source>
</evidence>
<dbReference type="EMBL" id="RDQH01000337">
    <property type="protein sequence ID" value="RXH84031.1"/>
    <property type="molecule type" value="Genomic_DNA"/>
</dbReference>
<dbReference type="SMART" id="SM00256">
    <property type="entry name" value="FBOX"/>
    <property type="match status" value="4"/>
</dbReference>
<dbReference type="InterPro" id="IPR032675">
    <property type="entry name" value="LRR_dom_sf"/>
</dbReference>
<dbReference type="CDD" id="cd22160">
    <property type="entry name" value="F-box_AtFBL13-like"/>
    <property type="match status" value="3"/>
</dbReference>
<dbReference type="InterPro" id="IPR001810">
    <property type="entry name" value="F-box_dom"/>
</dbReference>
<dbReference type="SUPFAM" id="SSF52047">
    <property type="entry name" value="RNI-like"/>
    <property type="match status" value="3"/>
</dbReference>
<dbReference type="SUPFAM" id="SSF52058">
    <property type="entry name" value="L domain-like"/>
    <property type="match status" value="1"/>
</dbReference>
<reference evidence="2 3" key="1">
    <citation type="submission" date="2018-10" db="EMBL/GenBank/DDBJ databases">
        <title>A high-quality apple genome assembly.</title>
        <authorList>
            <person name="Hu J."/>
        </authorList>
    </citation>
    <scope>NUCLEOTIDE SEQUENCE [LARGE SCALE GENOMIC DNA]</scope>
    <source>
        <strain evidence="3">cv. HFTH1</strain>
        <tissue evidence="2">Young leaf</tissue>
    </source>
</reference>
<feature type="domain" description="F-box" evidence="1">
    <location>
        <begin position="491"/>
        <end position="541"/>
    </location>
</feature>
<dbReference type="SMART" id="SM00579">
    <property type="entry name" value="FBD"/>
    <property type="match status" value="3"/>
</dbReference>
<dbReference type="Pfam" id="PF08387">
    <property type="entry name" value="FBD"/>
    <property type="match status" value="4"/>
</dbReference>
<dbReference type="InterPro" id="IPR055411">
    <property type="entry name" value="LRR_FXL15/At3g58940/PEG3-like"/>
</dbReference>
<dbReference type="InterPro" id="IPR050232">
    <property type="entry name" value="FBL13/AtMIF1-like"/>
</dbReference>
<accession>A0A498IRD7</accession>
<proteinExistence type="predicted"/>
<dbReference type="SUPFAM" id="SSF81383">
    <property type="entry name" value="F-box domain"/>
    <property type="match status" value="4"/>
</dbReference>
<dbReference type="Pfam" id="PF24758">
    <property type="entry name" value="LRR_At5g56370"/>
    <property type="match status" value="4"/>
</dbReference>
<dbReference type="PANTHER" id="PTHR31900">
    <property type="entry name" value="F-BOX/RNI SUPERFAMILY PROTEIN-RELATED"/>
    <property type="match status" value="1"/>
</dbReference>
<dbReference type="PROSITE" id="PS50181">
    <property type="entry name" value="FBOX"/>
    <property type="match status" value="4"/>
</dbReference>